<sequence length="235" mass="24089">MMRVSGLLLSFGLSVAGIAAPAATLSSLTSGGSIVESDLIFDNFYFENFTGRAILSSPLDADPARIDITTSSTASTVSLTATMSDVSISGTEAFYNFDIWFDVAVAASSVRSITSVMLTGDLFASAGSTPGASDDATSNVFYSAMPGSFDAEIFASPLASPASQASDGFSTIADSLELDGNISGRAIRSGDTAGITSYTVTFTLEELTPVPLPASALLLLAGMGGLGWVSRRKSH</sequence>
<feature type="chain" id="PRO_5011498042" evidence="2">
    <location>
        <begin position="20"/>
        <end position="235"/>
    </location>
</feature>
<evidence type="ECO:0000313" key="4">
    <source>
        <dbReference type="Proteomes" id="UP000198796"/>
    </source>
</evidence>
<accession>A0A1I0VQK6</accession>
<dbReference type="RefSeq" id="WP_092060904.1">
    <property type="nucleotide sequence ID" value="NZ_FOJU01000001.1"/>
</dbReference>
<evidence type="ECO:0000256" key="2">
    <source>
        <dbReference type="SAM" id="SignalP"/>
    </source>
</evidence>
<name>A0A1I0VQK6_9RHOB</name>
<reference evidence="3 4" key="1">
    <citation type="submission" date="2016-10" db="EMBL/GenBank/DDBJ databases">
        <authorList>
            <person name="de Groot N.N."/>
        </authorList>
    </citation>
    <scope>NUCLEOTIDE SEQUENCE [LARGE SCALE GENOMIC DNA]</scope>
    <source>
        <strain evidence="3 4">DSM 29316</strain>
    </source>
</reference>
<feature type="signal peptide" evidence="2">
    <location>
        <begin position="1"/>
        <end position="19"/>
    </location>
</feature>
<gene>
    <name evidence="3" type="ORF">SAMN05421688_0877</name>
</gene>
<organism evidence="3 4">
    <name type="scientific">Poseidonocella pacifica</name>
    <dbReference type="NCBI Taxonomy" id="871651"/>
    <lineage>
        <taxon>Bacteria</taxon>
        <taxon>Pseudomonadati</taxon>
        <taxon>Pseudomonadota</taxon>
        <taxon>Alphaproteobacteria</taxon>
        <taxon>Rhodobacterales</taxon>
        <taxon>Roseobacteraceae</taxon>
        <taxon>Poseidonocella</taxon>
    </lineage>
</organism>
<evidence type="ECO:0000256" key="1">
    <source>
        <dbReference type="SAM" id="Phobius"/>
    </source>
</evidence>
<dbReference type="NCBIfam" id="TIGR03370">
    <property type="entry name" value="VPLPA-CTERM"/>
    <property type="match status" value="1"/>
</dbReference>
<proteinExistence type="predicted"/>
<keyword evidence="1" id="KW-1133">Transmembrane helix</keyword>
<dbReference type="Proteomes" id="UP000198796">
    <property type="component" value="Unassembled WGS sequence"/>
</dbReference>
<keyword evidence="1" id="KW-0812">Transmembrane</keyword>
<dbReference type="InterPro" id="IPR022472">
    <property type="entry name" value="VPLPA-CTERM"/>
</dbReference>
<protein>
    <submittedName>
        <fullName evidence="3">VPLPA-CTERM protein sorting domain-containing protein</fullName>
    </submittedName>
</protein>
<evidence type="ECO:0000313" key="3">
    <source>
        <dbReference type="EMBL" id="SFA78621.1"/>
    </source>
</evidence>
<keyword evidence="4" id="KW-1185">Reference proteome</keyword>
<dbReference type="AlphaFoldDB" id="A0A1I0VQK6"/>
<keyword evidence="2" id="KW-0732">Signal</keyword>
<keyword evidence="1" id="KW-0472">Membrane</keyword>
<feature type="transmembrane region" description="Helical" evidence="1">
    <location>
        <begin position="210"/>
        <end position="229"/>
    </location>
</feature>
<dbReference type="EMBL" id="FOJU01000001">
    <property type="protein sequence ID" value="SFA78621.1"/>
    <property type="molecule type" value="Genomic_DNA"/>
</dbReference>